<dbReference type="Gene3D" id="3.40.50.2300">
    <property type="match status" value="2"/>
</dbReference>
<dbReference type="Pfam" id="PF13377">
    <property type="entry name" value="Peripla_BP_3"/>
    <property type="match status" value="1"/>
</dbReference>
<dbReference type="InterPro" id="IPR010982">
    <property type="entry name" value="Lambda_DNA-bd_dom_sf"/>
</dbReference>
<reference evidence="5 6" key="1">
    <citation type="submission" date="2018-09" db="EMBL/GenBank/DDBJ databases">
        <authorList>
            <person name="Wang Z."/>
        </authorList>
    </citation>
    <scope>NUCLEOTIDE SEQUENCE [LARGE SCALE GENOMIC DNA]</scope>
    <source>
        <strain evidence="5 6">ALS 81</strain>
    </source>
</reference>
<dbReference type="Gene3D" id="1.10.260.40">
    <property type="entry name" value="lambda repressor-like DNA-binding domains"/>
    <property type="match status" value="1"/>
</dbReference>
<dbReference type="SMART" id="SM00354">
    <property type="entry name" value="HTH_LACI"/>
    <property type="match status" value="1"/>
</dbReference>
<proteinExistence type="predicted"/>
<dbReference type="InterPro" id="IPR046335">
    <property type="entry name" value="LacI/GalR-like_sensor"/>
</dbReference>
<dbReference type="GO" id="GO:0003700">
    <property type="term" value="F:DNA-binding transcription factor activity"/>
    <property type="evidence" value="ECO:0007669"/>
    <property type="project" value="TreeGrafter"/>
</dbReference>
<dbReference type="AlphaFoldDB" id="A0A420E6M0"/>
<accession>A0A420E6M0</accession>
<dbReference type="Pfam" id="PF00356">
    <property type="entry name" value="LacI"/>
    <property type="match status" value="1"/>
</dbReference>
<sequence>MRNKTPTLDDVAKLAGVSRITASRYFRQPEKLRSTTQAKVAKAIADLGFSPNLAASALAGQPSKMVLALVSALSNPLFASLVSAMQSKLAEHGLHLLIADTQYDPDQEFQLLLELLGRRPDGILLSTIFHSPKTHKLLLQSAIPVVEVWDYPDSGVAINSAVGFSNHEIGYIAAKHLCLGPNPKAVFCGANDERDEWRWRGFTQGCNELGAPPPQRYELPLLPDIAQGKTALKQLLANQHDFNAIFFTNDLPAIGAVQLANELGIQLPNQLRICGFGNTEFAAHLQPSLSSISVPIEQIGKQAVSELINMLNGKAPQMHKLPASLIQGQSS</sequence>
<keyword evidence="1" id="KW-0805">Transcription regulation</keyword>
<keyword evidence="6" id="KW-1185">Reference proteome</keyword>
<evidence type="ECO:0000256" key="1">
    <source>
        <dbReference type="ARBA" id="ARBA00023015"/>
    </source>
</evidence>
<comment type="caution">
    <text evidence="5">The sequence shown here is derived from an EMBL/GenBank/DDBJ whole genome shotgun (WGS) entry which is preliminary data.</text>
</comment>
<dbReference type="PANTHER" id="PTHR30146">
    <property type="entry name" value="LACI-RELATED TRANSCRIPTIONAL REPRESSOR"/>
    <property type="match status" value="1"/>
</dbReference>
<protein>
    <submittedName>
        <fullName evidence="5">LacI family transcriptional regulator</fullName>
    </submittedName>
</protein>
<dbReference type="EMBL" id="RAQO01000011">
    <property type="protein sequence ID" value="RKF13633.1"/>
    <property type="molecule type" value="Genomic_DNA"/>
</dbReference>
<dbReference type="GO" id="GO:0000976">
    <property type="term" value="F:transcription cis-regulatory region binding"/>
    <property type="evidence" value="ECO:0007669"/>
    <property type="project" value="TreeGrafter"/>
</dbReference>
<name>A0A420E6M0_9ALTE</name>
<dbReference type="Proteomes" id="UP000286482">
    <property type="component" value="Unassembled WGS sequence"/>
</dbReference>
<dbReference type="SUPFAM" id="SSF53822">
    <property type="entry name" value="Periplasmic binding protein-like I"/>
    <property type="match status" value="1"/>
</dbReference>
<dbReference type="CDD" id="cd01575">
    <property type="entry name" value="PBP1_GntR"/>
    <property type="match status" value="1"/>
</dbReference>
<dbReference type="RefSeq" id="WP_120356489.1">
    <property type="nucleotide sequence ID" value="NZ_RAQO01000011.1"/>
</dbReference>
<evidence type="ECO:0000313" key="5">
    <source>
        <dbReference type="EMBL" id="RKF13633.1"/>
    </source>
</evidence>
<evidence type="ECO:0000256" key="3">
    <source>
        <dbReference type="ARBA" id="ARBA00023163"/>
    </source>
</evidence>
<feature type="domain" description="HTH lacI-type" evidence="4">
    <location>
        <begin position="6"/>
        <end position="60"/>
    </location>
</feature>
<dbReference type="OrthoDB" id="5681588at2"/>
<evidence type="ECO:0000256" key="2">
    <source>
        <dbReference type="ARBA" id="ARBA00023125"/>
    </source>
</evidence>
<dbReference type="InterPro" id="IPR028082">
    <property type="entry name" value="Peripla_BP_I"/>
</dbReference>
<dbReference type="SUPFAM" id="SSF47413">
    <property type="entry name" value="lambda repressor-like DNA-binding domains"/>
    <property type="match status" value="1"/>
</dbReference>
<dbReference type="InterPro" id="IPR000843">
    <property type="entry name" value="HTH_LacI"/>
</dbReference>
<keyword evidence="3" id="KW-0804">Transcription</keyword>
<gene>
    <name evidence="5" type="ORF">DBZ36_18590</name>
</gene>
<keyword evidence="2" id="KW-0238">DNA-binding</keyword>
<evidence type="ECO:0000313" key="6">
    <source>
        <dbReference type="Proteomes" id="UP000286482"/>
    </source>
</evidence>
<dbReference type="PANTHER" id="PTHR30146:SF33">
    <property type="entry name" value="TRANSCRIPTIONAL REGULATOR"/>
    <property type="match status" value="1"/>
</dbReference>
<organism evidence="5 6">
    <name type="scientific">Alginatibacterium sediminis</name>
    <dbReference type="NCBI Taxonomy" id="2164068"/>
    <lineage>
        <taxon>Bacteria</taxon>
        <taxon>Pseudomonadati</taxon>
        <taxon>Pseudomonadota</taxon>
        <taxon>Gammaproteobacteria</taxon>
        <taxon>Alteromonadales</taxon>
        <taxon>Alteromonadaceae</taxon>
        <taxon>Alginatibacterium</taxon>
    </lineage>
</organism>
<evidence type="ECO:0000259" key="4">
    <source>
        <dbReference type="PROSITE" id="PS50932"/>
    </source>
</evidence>
<dbReference type="PROSITE" id="PS50932">
    <property type="entry name" value="HTH_LACI_2"/>
    <property type="match status" value="1"/>
</dbReference>
<dbReference type="CDD" id="cd01392">
    <property type="entry name" value="HTH_LacI"/>
    <property type="match status" value="1"/>
</dbReference>